<dbReference type="Gene3D" id="3.90.215.10">
    <property type="entry name" value="Gamma Fibrinogen, chain A, domain 1"/>
    <property type="match status" value="1"/>
</dbReference>
<dbReference type="FunFam" id="3.90.215.10:FF:000001">
    <property type="entry name" value="Tenascin isoform 1"/>
    <property type="match status" value="1"/>
</dbReference>
<reference evidence="5" key="1">
    <citation type="journal article" name="Aquaculture">
        <title>Differentially expressed genes in hemocytes of red swamp crayfish Procambarus clarkii following lipopolysaccharide challenge.</title>
        <authorList>
            <person name="Liu Q.-N."/>
            <person name="Tang Y.-Y."/>
            <person name="Li Y.-T."/>
            <person name="Zha X.-H."/>
            <person name="Yang T.-T."/>
            <person name="Zhang D.-Z."/>
            <person name="Wang J.-L."/>
            <person name="Jiang S.-H."/>
            <person name="Zhou C.-L."/>
            <person name="Tang B.-P."/>
            <person name="Dai L.-S."/>
        </authorList>
    </citation>
    <scope>NUCLEOTIDE SEQUENCE</scope>
</reference>
<dbReference type="InterPro" id="IPR036056">
    <property type="entry name" value="Fibrinogen-like_C"/>
</dbReference>
<dbReference type="GO" id="GO:0030246">
    <property type="term" value="F:carbohydrate binding"/>
    <property type="evidence" value="ECO:0007669"/>
    <property type="project" value="UniProtKB-ARBA"/>
</dbReference>
<feature type="domain" description="Fibrinogen C-terminal" evidence="4">
    <location>
        <begin position="38"/>
        <end position="260"/>
    </location>
</feature>
<keyword evidence="1" id="KW-1015">Disulfide bond</keyword>
<dbReference type="InterPro" id="IPR050373">
    <property type="entry name" value="Fibrinogen_C-term_domain"/>
</dbReference>
<evidence type="ECO:0000313" key="5">
    <source>
        <dbReference type="EMBL" id="QTW21145.1"/>
    </source>
</evidence>
<evidence type="ECO:0000259" key="4">
    <source>
        <dbReference type="PROSITE" id="PS51406"/>
    </source>
</evidence>
<protein>
    <submittedName>
        <fullName evidence="5">Penlectin 5-2</fullName>
    </submittedName>
</protein>
<dbReference type="OrthoDB" id="6361951at2759"/>
<dbReference type="AlphaFoldDB" id="A0A8B0M626"/>
<evidence type="ECO:0000256" key="3">
    <source>
        <dbReference type="SAM" id="SignalP"/>
    </source>
</evidence>
<dbReference type="SUPFAM" id="SSF56496">
    <property type="entry name" value="Fibrinogen C-terminal domain-like"/>
    <property type="match status" value="1"/>
</dbReference>
<dbReference type="GO" id="GO:0005615">
    <property type="term" value="C:extracellular space"/>
    <property type="evidence" value="ECO:0007669"/>
    <property type="project" value="TreeGrafter"/>
</dbReference>
<organism evidence="5">
    <name type="scientific">Procambarus clarkii</name>
    <name type="common">Red swamp crayfish</name>
    <dbReference type="NCBI Taxonomy" id="6728"/>
    <lineage>
        <taxon>Eukaryota</taxon>
        <taxon>Metazoa</taxon>
        <taxon>Ecdysozoa</taxon>
        <taxon>Arthropoda</taxon>
        <taxon>Crustacea</taxon>
        <taxon>Multicrustacea</taxon>
        <taxon>Malacostraca</taxon>
        <taxon>Eumalacostraca</taxon>
        <taxon>Eucarida</taxon>
        <taxon>Decapoda</taxon>
        <taxon>Pleocyemata</taxon>
        <taxon>Astacidea</taxon>
        <taxon>Astacoidea</taxon>
        <taxon>Cambaridae</taxon>
        <taxon>Procambarus</taxon>
    </lineage>
</organism>
<dbReference type="EMBL" id="MW002513">
    <property type="protein sequence ID" value="QTW21145.1"/>
    <property type="molecule type" value="mRNA"/>
</dbReference>
<comment type="function">
    <text evidence="2">Lectin involved in innate immunity. Agglutinates all types of human erythrocytes, Gram-positive and Gram-negative bacteria. Has a stronger agglutinating activity towards Gram-negative bacteria than towards Gram-positive bacteria. Specifically recognizes acetyl group-containing substances on agglutinated cells. The hemagglutinating activity was inhibited by EDTA, acetyl group-containing mono- and disaccharides, N-acetyl derivatives of amino acids, other acetyl group-containing substances, propionamide and benzamide. Enhances the antimicrobial activity of big defensin against Gram-positive bacteria but not against Gram-negative bacteria.</text>
</comment>
<dbReference type="SMART" id="SM00186">
    <property type="entry name" value="FBG"/>
    <property type="match status" value="1"/>
</dbReference>
<feature type="chain" id="PRO_5032975188" evidence="3">
    <location>
        <begin position="24"/>
        <end position="260"/>
    </location>
</feature>
<keyword evidence="3" id="KW-0732">Signal</keyword>
<evidence type="ECO:0000256" key="2">
    <source>
        <dbReference type="ARBA" id="ARBA00053344"/>
    </source>
</evidence>
<dbReference type="NCBIfam" id="NF040941">
    <property type="entry name" value="GGGWT_bact"/>
    <property type="match status" value="1"/>
</dbReference>
<accession>A0A8B0M626</accession>
<dbReference type="PANTHER" id="PTHR19143:SF458">
    <property type="entry name" value="FIBRINOGEN C-TERMINAL DOMAIN-CONTAINING PROTEIN-RELATED"/>
    <property type="match status" value="1"/>
</dbReference>
<evidence type="ECO:0000256" key="1">
    <source>
        <dbReference type="ARBA" id="ARBA00023157"/>
    </source>
</evidence>
<dbReference type="PROSITE" id="PS00514">
    <property type="entry name" value="FIBRINOGEN_C_1"/>
    <property type="match status" value="1"/>
</dbReference>
<sequence>MMGKPLWMLVLVGTWSMFVVVAAEDTIVNSYLTEPLWLGVGFQNRNCRELQDHGHKTSGVYTIYPYDCCPKRPVRVYCDMDSNRGGWTVIQRREDILPREEFYRTWMEYALGFGNLSGEFWLGLDHIHALTEQTLNQIHFDLADFDNAIRWAQYQFFYVHDRSASYKVEVNGYTGDAGDGFSFVNGQRFTTKDKDLDTFGGNCAVSHLGAWWYTSCHSSNLNGKYHIGNHTSYADGVNWYPFRGHHYSLKRTEMKIRPAY</sequence>
<feature type="signal peptide" evidence="3">
    <location>
        <begin position="1"/>
        <end position="23"/>
    </location>
</feature>
<name>A0A8B0M626_PROCL</name>
<dbReference type="InterPro" id="IPR014716">
    <property type="entry name" value="Fibrinogen_a/b/g_C_1"/>
</dbReference>
<dbReference type="InterPro" id="IPR002181">
    <property type="entry name" value="Fibrinogen_a/b/g_C_dom"/>
</dbReference>
<dbReference type="InterPro" id="IPR020837">
    <property type="entry name" value="Fibrinogen_CS"/>
</dbReference>
<proteinExistence type="evidence at transcript level"/>
<dbReference type="PANTHER" id="PTHR19143">
    <property type="entry name" value="FIBRINOGEN/TENASCIN/ANGIOPOEITIN"/>
    <property type="match status" value="1"/>
</dbReference>
<dbReference type="PROSITE" id="PS51406">
    <property type="entry name" value="FIBRINOGEN_C_2"/>
    <property type="match status" value="1"/>
</dbReference>
<dbReference type="Pfam" id="PF00147">
    <property type="entry name" value="Fibrinogen_C"/>
    <property type="match status" value="1"/>
</dbReference>
<dbReference type="CDD" id="cd00087">
    <property type="entry name" value="FReD"/>
    <property type="match status" value="1"/>
</dbReference>